<keyword evidence="2" id="KW-1185">Reference proteome</keyword>
<evidence type="ECO:0000313" key="1">
    <source>
        <dbReference type="EMBL" id="UOD31688.1"/>
    </source>
</evidence>
<reference evidence="1 2" key="1">
    <citation type="submission" date="2020-10" db="EMBL/GenBank/DDBJ databases">
        <title>Genome analysis of Massilia species.</title>
        <authorList>
            <person name="Jung D.-H."/>
        </authorList>
    </citation>
    <scope>NUCLEOTIDE SEQUENCE [LARGE SCALE GENOMIC DNA]</scope>
    <source>
        <strain evidence="2">sipir</strain>
    </source>
</reference>
<protein>
    <submittedName>
        <fullName evidence="1">Uncharacterized protein</fullName>
    </submittedName>
</protein>
<name>A0ABY4AGH2_9BURK</name>
<evidence type="ECO:0000313" key="2">
    <source>
        <dbReference type="Proteomes" id="UP000831532"/>
    </source>
</evidence>
<sequence>MDTLTMAWRGNDAGSAGKLRAEAAVPARARVLTRAPAPVAAASPRMPALRACGAQDAPGKQNPQNRQRAACNDLAPARPVQERLADDPVNLCLELWKRWMAGDADRDLGTRTMRGLRGDGDGHGVDLYEAQQASDIKIAEATDAMIGSLERIHVWAIYRACSLATVWAFPNASLVDVAAEARAQLREKLRKNICTGILF</sequence>
<proteinExistence type="predicted"/>
<dbReference type="RefSeq" id="WP_243492798.1">
    <property type="nucleotide sequence ID" value="NZ_CP063361.1"/>
</dbReference>
<dbReference type="Proteomes" id="UP000831532">
    <property type="component" value="Chromosome"/>
</dbReference>
<dbReference type="EMBL" id="CP063361">
    <property type="protein sequence ID" value="UOD31688.1"/>
    <property type="molecule type" value="Genomic_DNA"/>
</dbReference>
<organism evidence="1 2">
    <name type="scientific">Massilia violaceinigra</name>
    <dbReference type="NCBI Taxonomy" id="2045208"/>
    <lineage>
        <taxon>Bacteria</taxon>
        <taxon>Pseudomonadati</taxon>
        <taxon>Pseudomonadota</taxon>
        <taxon>Betaproteobacteria</taxon>
        <taxon>Burkholderiales</taxon>
        <taxon>Oxalobacteraceae</taxon>
        <taxon>Telluria group</taxon>
        <taxon>Massilia</taxon>
    </lineage>
</organism>
<accession>A0ABY4AGH2</accession>
<gene>
    <name evidence="1" type="ORF">INH39_08400</name>
</gene>